<dbReference type="EMBL" id="CAJNOM010000336">
    <property type="protein sequence ID" value="CAF1369557.1"/>
    <property type="molecule type" value="Genomic_DNA"/>
</dbReference>
<comment type="caution">
    <text evidence="2">The sequence shown here is derived from an EMBL/GenBank/DDBJ whole genome shotgun (WGS) entry which is preliminary data.</text>
</comment>
<keyword evidence="1" id="KW-0732">Signal</keyword>
<feature type="chain" id="PRO_5036409542" evidence="1">
    <location>
        <begin position="19"/>
        <end position="190"/>
    </location>
</feature>
<dbReference type="Proteomes" id="UP000663832">
    <property type="component" value="Unassembled WGS sequence"/>
</dbReference>
<gene>
    <name evidence="5" type="ORF">BJG266_LOCUS44680</name>
    <name evidence="2" type="ORF">BJG266_LOCUS8193</name>
    <name evidence="3" type="ORF">QVE165_LOCUS35026</name>
    <name evidence="4" type="ORF">QVE165_LOCUS36187</name>
    <name evidence="6" type="ORF">QVE165_LOCUS61655</name>
</gene>
<dbReference type="EMBL" id="CAJNOM010004087">
    <property type="protein sequence ID" value="CAF1652423.1"/>
    <property type="molecule type" value="Genomic_DNA"/>
</dbReference>
<dbReference type="EMBL" id="CAJNOM010000360">
    <property type="protein sequence ID" value="CAF1390576.1"/>
    <property type="molecule type" value="Genomic_DNA"/>
</dbReference>
<evidence type="ECO:0000313" key="3">
    <source>
        <dbReference type="EMBL" id="CAF1369557.1"/>
    </source>
</evidence>
<name>A0A813WGD5_9BILA</name>
<dbReference type="Proteomes" id="UP000663877">
    <property type="component" value="Unassembled WGS sequence"/>
</dbReference>
<reference evidence="2" key="1">
    <citation type="submission" date="2021-02" db="EMBL/GenBank/DDBJ databases">
        <authorList>
            <person name="Nowell W R."/>
        </authorList>
    </citation>
    <scope>NUCLEOTIDE SEQUENCE</scope>
</reference>
<dbReference type="AlphaFoldDB" id="A0A813WGD5"/>
<dbReference type="OrthoDB" id="10007120at2759"/>
<dbReference type="EMBL" id="CAJNOI010000025">
    <property type="protein sequence ID" value="CAF0857516.1"/>
    <property type="molecule type" value="Genomic_DNA"/>
</dbReference>
<evidence type="ECO:0000256" key="1">
    <source>
        <dbReference type="SAM" id="SignalP"/>
    </source>
</evidence>
<evidence type="ECO:0000313" key="6">
    <source>
        <dbReference type="EMBL" id="CAF1652423.1"/>
    </source>
</evidence>
<feature type="signal peptide" evidence="1">
    <location>
        <begin position="1"/>
        <end position="18"/>
    </location>
</feature>
<evidence type="ECO:0000313" key="7">
    <source>
        <dbReference type="Proteomes" id="UP000663832"/>
    </source>
</evidence>
<sequence length="190" mass="21698">MQLYGFVILSILVLVIEGNFRENNNDLKRKWEAARRILNNNGESNEQSQWKNRDLVQPAGSSTGVTGSDQSKASLVQEPVRIAVFNDGDYHAHVKLNYILNERQDEQELEVSIHKGFERDLILPRAASHIRIRVIVIGIVNDQLLIDRQLTNFDGINEICYLLAGDRVRPVYGLCAGPYAEYYKLWTGRN</sequence>
<accession>A0A813WGD5</accession>
<evidence type="ECO:0000313" key="5">
    <source>
        <dbReference type="EMBL" id="CAF1527558.1"/>
    </source>
</evidence>
<keyword evidence="7" id="KW-1185">Reference proteome</keyword>
<evidence type="ECO:0000313" key="2">
    <source>
        <dbReference type="EMBL" id="CAF0857516.1"/>
    </source>
</evidence>
<proteinExistence type="predicted"/>
<dbReference type="EMBL" id="CAJNOI010003721">
    <property type="protein sequence ID" value="CAF1527558.1"/>
    <property type="molecule type" value="Genomic_DNA"/>
</dbReference>
<evidence type="ECO:0000313" key="4">
    <source>
        <dbReference type="EMBL" id="CAF1390576.1"/>
    </source>
</evidence>
<evidence type="ECO:0000313" key="8">
    <source>
        <dbReference type="Proteomes" id="UP000663877"/>
    </source>
</evidence>
<organism evidence="2 8">
    <name type="scientific">Adineta steineri</name>
    <dbReference type="NCBI Taxonomy" id="433720"/>
    <lineage>
        <taxon>Eukaryota</taxon>
        <taxon>Metazoa</taxon>
        <taxon>Spiralia</taxon>
        <taxon>Gnathifera</taxon>
        <taxon>Rotifera</taxon>
        <taxon>Eurotatoria</taxon>
        <taxon>Bdelloidea</taxon>
        <taxon>Adinetida</taxon>
        <taxon>Adinetidae</taxon>
        <taxon>Adineta</taxon>
    </lineage>
</organism>
<protein>
    <submittedName>
        <fullName evidence="2">Uncharacterized protein</fullName>
    </submittedName>
</protein>